<protein>
    <submittedName>
        <fullName evidence="2">Uncharacterized protein DUF4956</fullName>
    </submittedName>
</protein>
<reference evidence="2 3" key="1">
    <citation type="submission" date="2019-03" db="EMBL/GenBank/DDBJ databases">
        <title>Genomic Encyclopedia of Type Strains, Phase IV (KMG-IV): sequencing the most valuable type-strain genomes for metagenomic binning, comparative biology and taxonomic classification.</title>
        <authorList>
            <person name="Goeker M."/>
        </authorList>
    </citation>
    <scope>NUCLEOTIDE SEQUENCE [LARGE SCALE GENOMIC DNA]</scope>
    <source>
        <strain evidence="2 3">DSM 102940</strain>
    </source>
</reference>
<dbReference type="RefSeq" id="WP_132247305.1">
    <property type="nucleotide sequence ID" value="NZ_SLWV01000029.1"/>
</dbReference>
<keyword evidence="1" id="KW-0472">Membrane</keyword>
<dbReference type="Pfam" id="PF16316">
    <property type="entry name" value="DUF4956"/>
    <property type="match status" value="1"/>
</dbReference>
<sequence length="225" mass="24841">MNNLGFQDIIKKSVLKLANFSDLSMINILIGLSITLLVSLFIFYIYKITFEGVVYSHSFNTSLVLLSLITSLVIMTISSNIVLSLGMVGALSIVRFRAAIKDPKDIVFMFWAIATGIASGAGIYTVSVGGSLFIGMVLIVMSSKKFQHSTYLLIIKYEDRVKESILPILNKLQYVLKSKTVSNQKIELTLELKRVGENTSFVETLSSIEGVDSAILVKYNGDYAE</sequence>
<keyword evidence="1" id="KW-1133">Transmembrane helix</keyword>
<comment type="caution">
    <text evidence="2">The sequence shown here is derived from an EMBL/GenBank/DDBJ whole genome shotgun (WGS) entry which is preliminary data.</text>
</comment>
<gene>
    <name evidence="2" type="ORF">EV214_1294</name>
</gene>
<feature type="transmembrane region" description="Helical" evidence="1">
    <location>
        <begin position="20"/>
        <end position="46"/>
    </location>
</feature>
<accession>A0A4R2KC57</accession>
<evidence type="ECO:0000313" key="2">
    <source>
        <dbReference type="EMBL" id="TCO69832.1"/>
    </source>
</evidence>
<dbReference type="OrthoDB" id="9803265at2"/>
<evidence type="ECO:0000313" key="3">
    <source>
        <dbReference type="Proteomes" id="UP000294919"/>
    </source>
</evidence>
<evidence type="ECO:0000256" key="1">
    <source>
        <dbReference type="SAM" id="Phobius"/>
    </source>
</evidence>
<dbReference type="Proteomes" id="UP000294919">
    <property type="component" value="Unassembled WGS sequence"/>
</dbReference>
<feature type="transmembrane region" description="Helical" evidence="1">
    <location>
        <begin position="66"/>
        <end position="94"/>
    </location>
</feature>
<feature type="transmembrane region" description="Helical" evidence="1">
    <location>
        <begin position="106"/>
        <end position="139"/>
    </location>
</feature>
<dbReference type="AlphaFoldDB" id="A0A4R2KC57"/>
<name>A0A4R2KC57_9FIRM</name>
<dbReference type="EMBL" id="SLWV01000029">
    <property type="protein sequence ID" value="TCO69832.1"/>
    <property type="molecule type" value="Genomic_DNA"/>
</dbReference>
<proteinExistence type="predicted"/>
<organism evidence="2 3">
    <name type="scientific">Marinisporobacter balticus</name>
    <dbReference type="NCBI Taxonomy" id="2018667"/>
    <lineage>
        <taxon>Bacteria</taxon>
        <taxon>Bacillati</taxon>
        <taxon>Bacillota</taxon>
        <taxon>Clostridia</taxon>
        <taxon>Peptostreptococcales</taxon>
        <taxon>Thermotaleaceae</taxon>
        <taxon>Marinisporobacter</taxon>
    </lineage>
</organism>
<keyword evidence="3" id="KW-1185">Reference proteome</keyword>
<keyword evidence="1" id="KW-0812">Transmembrane</keyword>
<dbReference type="InterPro" id="IPR032531">
    <property type="entry name" value="DUF4956"/>
</dbReference>